<evidence type="ECO:0000313" key="3">
    <source>
        <dbReference type="Proteomes" id="UP001589775"/>
    </source>
</evidence>
<accession>A0ABV6ER21</accession>
<comment type="caution">
    <text evidence="2">The sequence shown here is derived from an EMBL/GenBank/DDBJ whole genome shotgun (WGS) entry which is preliminary data.</text>
</comment>
<sequence length="151" mass="16415">MSVFEPQNNLEALMQAAARDPGAAPAFYQALLKTEIYILVPEAPVAPGETRALQPQETINVATVDFQGLRWHPAFTSKSRISEYVKEPESCLGAVAEDLFAMLPGSNFWLNPSSECQKPLPASEIEMITGGKIFAAVGAKPSQQRRPPRSS</sequence>
<evidence type="ECO:0000313" key="2">
    <source>
        <dbReference type="EMBL" id="MFC0240677.1"/>
    </source>
</evidence>
<organism evidence="2 3">
    <name type="scientific">Rhodopseudomonas telluris</name>
    <dbReference type="NCBI Taxonomy" id="644215"/>
    <lineage>
        <taxon>Bacteria</taxon>
        <taxon>Pseudomonadati</taxon>
        <taxon>Pseudomonadota</taxon>
        <taxon>Alphaproteobacteria</taxon>
        <taxon>Hyphomicrobiales</taxon>
        <taxon>Nitrobacteraceae</taxon>
        <taxon>Rhodopseudomonas</taxon>
    </lineage>
</organism>
<name>A0ABV6ER21_9BRAD</name>
<proteinExistence type="predicted"/>
<dbReference type="InterPro" id="IPR009839">
    <property type="entry name" value="SseB_N"/>
</dbReference>
<dbReference type="Proteomes" id="UP001589775">
    <property type="component" value="Unassembled WGS sequence"/>
</dbReference>
<protein>
    <submittedName>
        <fullName evidence="2">SseB family protein</fullName>
    </submittedName>
</protein>
<dbReference type="RefSeq" id="WP_378386797.1">
    <property type="nucleotide sequence ID" value="NZ_JBHLWM010000003.1"/>
</dbReference>
<keyword evidence="3" id="KW-1185">Reference proteome</keyword>
<feature type="domain" description="SseB protein N-terminal" evidence="1">
    <location>
        <begin position="10"/>
        <end position="126"/>
    </location>
</feature>
<gene>
    <name evidence="2" type="ORF">ACFFJ6_09385</name>
</gene>
<evidence type="ECO:0000259" key="1">
    <source>
        <dbReference type="Pfam" id="PF07179"/>
    </source>
</evidence>
<reference evidence="2 3" key="1">
    <citation type="submission" date="2024-09" db="EMBL/GenBank/DDBJ databases">
        <authorList>
            <person name="Sun Q."/>
            <person name="Mori K."/>
        </authorList>
    </citation>
    <scope>NUCLEOTIDE SEQUENCE [LARGE SCALE GENOMIC DNA]</scope>
    <source>
        <strain evidence="2 3">KCTC 23279</strain>
    </source>
</reference>
<dbReference type="EMBL" id="JBHLWM010000003">
    <property type="protein sequence ID" value="MFC0240677.1"/>
    <property type="molecule type" value="Genomic_DNA"/>
</dbReference>
<dbReference type="Pfam" id="PF07179">
    <property type="entry name" value="SseB"/>
    <property type="match status" value="1"/>
</dbReference>